<sequence>MKRTFVQTDKPVYKPGQIVKARIVTLDQNFIASNESDPKGNHIGQWLNVTPYRGIVDLSFPLAAEAPLGEYTINMPGLKNTFNVEEYVVDTEVYNLTLQNSYQFSLDAVASLEESGTVTRAAELPLTVPDTITDWKTMTFYTSEHSGLGISETVSLQTFKPFFVEPALPCSVIRGGVIPPKGQSLQLPNTVHGGRGTARGEHPHLPPVPERRHHGNSTAEHRRPPADVCWMQRAEHMVRFAPNVFITRYLEETGQRSNRKLLASWKADWDSQLLTAFQQAFVNRAPLMSDTIVRYYG</sequence>
<evidence type="ECO:0000256" key="2">
    <source>
        <dbReference type="ARBA" id="ARBA00022690"/>
    </source>
</evidence>
<name>M7BV29_CHEMY</name>
<evidence type="ECO:0000313" key="9">
    <source>
        <dbReference type="Proteomes" id="UP000031443"/>
    </source>
</evidence>
<dbReference type="Proteomes" id="UP000031443">
    <property type="component" value="Unassembled WGS sequence"/>
</dbReference>
<dbReference type="STRING" id="8469.M7BV29"/>
<keyword evidence="9" id="KW-1185">Reference proteome</keyword>
<dbReference type="Gene3D" id="2.60.40.1930">
    <property type="match status" value="1"/>
</dbReference>
<evidence type="ECO:0000256" key="1">
    <source>
        <dbReference type="ARBA" id="ARBA00010952"/>
    </source>
</evidence>
<keyword evidence="2" id="KW-0646">Protease inhibitor</keyword>
<dbReference type="AlphaFoldDB" id="M7BV29"/>
<evidence type="ECO:0000256" key="3">
    <source>
        <dbReference type="ARBA" id="ARBA00022729"/>
    </source>
</evidence>
<dbReference type="PANTHER" id="PTHR11412">
    <property type="entry name" value="MACROGLOBULIN / COMPLEMENT"/>
    <property type="match status" value="1"/>
</dbReference>
<dbReference type="SMART" id="SM01360">
    <property type="entry name" value="A2M"/>
    <property type="match status" value="1"/>
</dbReference>
<dbReference type="InterPro" id="IPR002890">
    <property type="entry name" value="MG2"/>
</dbReference>
<organism evidence="8 9">
    <name type="scientific">Chelonia mydas</name>
    <name type="common">Green sea-turtle</name>
    <name type="synonym">Chelonia agassizi</name>
    <dbReference type="NCBI Taxonomy" id="8469"/>
    <lineage>
        <taxon>Eukaryota</taxon>
        <taxon>Metazoa</taxon>
        <taxon>Chordata</taxon>
        <taxon>Craniata</taxon>
        <taxon>Vertebrata</taxon>
        <taxon>Euteleostomi</taxon>
        <taxon>Archelosauria</taxon>
        <taxon>Testudinata</taxon>
        <taxon>Testudines</taxon>
        <taxon>Cryptodira</taxon>
        <taxon>Durocryptodira</taxon>
        <taxon>Americhelydia</taxon>
        <taxon>Chelonioidea</taxon>
        <taxon>Cheloniidae</taxon>
        <taxon>Chelonia</taxon>
    </lineage>
</organism>
<feature type="region of interest" description="Disordered" evidence="6">
    <location>
        <begin position="193"/>
        <end position="223"/>
    </location>
</feature>
<dbReference type="Pfam" id="PF01835">
    <property type="entry name" value="MG2"/>
    <property type="match status" value="1"/>
</dbReference>
<reference evidence="9" key="1">
    <citation type="journal article" date="2013" name="Nat. Genet.">
        <title>The draft genomes of soft-shell turtle and green sea turtle yield insights into the development and evolution of the turtle-specific body plan.</title>
        <authorList>
            <person name="Wang Z."/>
            <person name="Pascual-Anaya J."/>
            <person name="Zadissa A."/>
            <person name="Li W."/>
            <person name="Niimura Y."/>
            <person name="Huang Z."/>
            <person name="Li C."/>
            <person name="White S."/>
            <person name="Xiong Z."/>
            <person name="Fang D."/>
            <person name="Wang B."/>
            <person name="Ming Y."/>
            <person name="Chen Y."/>
            <person name="Zheng Y."/>
            <person name="Kuraku S."/>
            <person name="Pignatelli M."/>
            <person name="Herrero J."/>
            <person name="Beal K."/>
            <person name="Nozawa M."/>
            <person name="Li Q."/>
            <person name="Wang J."/>
            <person name="Zhang H."/>
            <person name="Yu L."/>
            <person name="Shigenobu S."/>
            <person name="Wang J."/>
            <person name="Liu J."/>
            <person name="Flicek P."/>
            <person name="Searle S."/>
            <person name="Wang J."/>
            <person name="Kuratani S."/>
            <person name="Yin Y."/>
            <person name="Aken B."/>
            <person name="Zhang G."/>
            <person name="Irie N."/>
        </authorList>
    </citation>
    <scope>NUCLEOTIDE SEQUENCE [LARGE SCALE GENOMIC DNA]</scope>
</reference>
<protein>
    <submittedName>
        <fullName evidence="8">Alpha-2-macroglobulin-like protein 1</fullName>
    </submittedName>
</protein>
<evidence type="ECO:0000259" key="7">
    <source>
        <dbReference type="SMART" id="SM01360"/>
    </source>
</evidence>
<evidence type="ECO:0000313" key="8">
    <source>
        <dbReference type="EMBL" id="EMP39675.1"/>
    </source>
</evidence>
<dbReference type="PANTHER" id="PTHR11412:SF185">
    <property type="entry name" value="ALPHA-2-MACROGLOBULIN-LIKE PROTEIN 1"/>
    <property type="match status" value="1"/>
</dbReference>
<dbReference type="InterPro" id="IPR050473">
    <property type="entry name" value="A2M/Complement_sys"/>
</dbReference>
<dbReference type="Gene3D" id="2.20.130.20">
    <property type="match status" value="1"/>
</dbReference>
<dbReference type="GO" id="GO:0004867">
    <property type="term" value="F:serine-type endopeptidase inhibitor activity"/>
    <property type="evidence" value="ECO:0007669"/>
    <property type="project" value="UniProtKB-KW"/>
</dbReference>
<dbReference type="Pfam" id="PF00207">
    <property type="entry name" value="A2M"/>
    <property type="match status" value="1"/>
</dbReference>
<keyword evidence="5" id="KW-0325">Glycoprotein</keyword>
<keyword evidence="4" id="KW-0722">Serine protease inhibitor</keyword>
<comment type="similarity">
    <text evidence="1">Belongs to the protease inhibitor I39 (alpha-2-macroglobulin) family.</text>
</comment>
<dbReference type="EMBL" id="KB515918">
    <property type="protein sequence ID" value="EMP39675.1"/>
    <property type="molecule type" value="Genomic_DNA"/>
</dbReference>
<dbReference type="InterPro" id="IPR001599">
    <property type="entry name" value="Macroglobln_a2"/>
</dbReference>
<evidence type="ECO:0000256" key="6">
    <source>
        <dbReference type="SAM" id="MobiDB-lite"/>
    </source>
</evidence>
<accession>M7BV29</accession>
<feature type="domain" description="Alpha-2-macroglobulin" evidence="7">
    <location>
        <begin position="101"/>
        <end position="187"/>
    </location>
</feature>
<evidence type="ECO:0000256" key="5">
    <source>
        <dbReference type="ARBA" id="ARBA00023180"/>
    </source>
</evidence>
<proteinExistence type="inferred from homology"/>
<evidence type="ECO:0000256" key="4">
    <source>
        <dbReference type="ARBA" id="ARBA00022900"/>
    </source>
</evidence>
<dbReference type="FunFam" id="2.60.40.1930:FF:000001">
    <property type="entry name" value="CD109 isoform 3"/>
    <property type="match status" value="1"/>
</dbReference>
<keyword evidence="3" id="KW-0732">Signal</keyword>
<gene>
    <name evidence="8" type="ORF">UY3_03058</name>
</gene>